<name>A0A9P4HDA8_9PLEO</name>
<feature type="compositionally biased region" description="Polar residues" evidence="1">
    <location>
        <begin position="334"/>
        <end position="351"/>
    </location>
</feature>
<dbReference type="Proteomes" id="UP000799777">
    <property type="component" value="Unassembled WGS sequence"/>
</dbReference>
<accession>A0A9P4HDA8</accession>
<keyword evidence="3" id="KW-1185">Reference proteome</keyword>
<evidence type="ECO:0000313" key="2">
    <source>
        <dbReference type="EMBL" id="KAF2032513.1"/>
    </source>
</evidence>
<reference evidence="2" key="1">
    <citation type="journal article" date="2020" name="Stud. Mycol.">
        <title>101 Dothideomycetes genomes: a test case for predicting lifestyles and emergence of pathogens.</title>
        <authorList>
            <person name="Haridas S."/>
            <person name="Albert R."/>
            <person name="Binder M."/>
            <person name="Bloem J."/>
            <person name="Labutti K."/>
            <person name="Salamov A."/>
            <person name="Andreopoulos B."/>
            <person name="Baker S."/>
            <person name="Barry K."/>
            <person name="Bills G."/>
            <person name="Bluhm B."/>
            <person name="Cannon C."/>
            <person name="Castanera R."/>
            <person name="Culley D."/>
            <person name="Daum C."/>
            <person name="Ezra D."/>
            <person name="Gonzalez J."/>
            <person name="Henrissat B."/>
            <person name="Kuo A."/>
            <person name="Liang C."/>
            <person name="Lipzen A."/>
            <person name="Lutzoni F."/>
            <person name="Magnuson J."/>
            <person name="Mondo S."/>
            <person name="Nolan M."/>
            <person name="Ohm R."/>
            <person name="Pangilinan J."/>
            <person name="Park H.-J."/>
            <person name="Ramirez L."/>
            <person name="Alfaro M."/>
            <person name="Sun H."/>
            <person name="Tritt A."/>
            <person name="Yoshinaga Y."/>
            <person name="Zwiers L.-H."/>
            <person name="Turgeon B."/>
            <person name="Goodwin S."/>
            <person name="Spatafora J."/>
            <person name="Crous P."/>
            <person name="Grigoriev I."/>
        </authorList>
    </citation>
    <scope>NUCLEOTIDE SEQUENCE</scope>
    <source>
        <strain evidence="2">CBS 110217</strain>
    </source>
</reference>
<evidence type="ECO:0000313" key="3">
    <source>
        <dbReference type="Proteomes" id="UP000799777"/>
    </source>
</evidence>
<feature type="region of interest" description="Disordered" evidence="1">
    <location>
        <begin position="334"/>
        <end position="379"/>
    </location>
</feature>
<evidence type="ECO:0000256" key="1">
    <source>
        <dbReference type="SAM" id="MobiDB-lite"/>
    </source>
</evidence>
<comment type="caution">
    <text evidence="2">The sequence shown here is derived from an EMBL/GenBank/DDBJ whole genome shotgun (WGS) entry which is preliminary data.</text>
</comment>
<dbReference type="AlphaFoldDB" id="A0A9P4HDA8"/>
<sequence length="414" mass="47065">MARQESGDKDDKTGSALLLLPAELRLQTYNYVITDVPLRVPRSRYVGVLYACWQTRSEIEPIVLGSMREASIKVAEDSLKRCNDTKSFESPETLHEVENLRIDIEVEWSYNEFGTTRGPRESWDWHPVNQLLYMHFHELTITISCKHEASETNTHEMNIQWIILHFLPTTDRSSTMPCINALNLNWSAAFMVGGCRQARIRNRRVLPDIRQIASAWLCDNEDAFRPFPKSVRLQWPRDPSMLPIYGPEDHASQVEVNICVNKYRPTGLEKIRLILNPLTRLEDRPDVAQTAKAMNSDAACTAPRSDFEGFGTNVKRVHATISFNWNSTCATSPPLNKKTPLQTTPPSSTIMGQCGSKQDYYEPSGPPPMTGDPKYDQYAQEQYNRERYAREQQRAAKKKRSRMNGIVAAAAGAA</sequence>
<dbReference type="EMBL" id="ML978172">
    <property type="protein sequence ID" value="KAF2032513.1"/>
    <property type="molecule type" value="Genomic_DNA"/>
</dbReference>
<protein>
    <submittedName>
        <fullName evidence="2">Uncharacterized protein</fullName>
    </submittedName>
</protein>
<gene>
    <name evidence="2" type="ORF">EK21DRAFT_87105</name>
</gene>
<organism evidence="2 3">
    <name type="scientific">Setomelanomma holmii</name>
    <dbReference type="NCBI Taxonomy" id="210430"/>
    <lineage>
        <taxon>Eukaryota</taxon>
        <taxon>Fungi</taxon>
        <taxon>Dikarya</taxon>
        <taxon>Ascomycota</taxon>
        <taxon>Pezizomycotina</taxon>
        <taxon>Dothideomycetes</taxon>
        <taxon>Pleosporomycetidae</taxon>
        <taxon>Pleosporales</taxon>
        <taxon>Pleosporineae</taxon>
        <taxon>Phaeosphaeriaceae</taxon>
        <taxon>Setomelanomma</taxon>
    </lineage>
</organism>
<proteinExistence type="predicted"/>
<dbReference type="OrthoDB" id="3801372at2759"/>